<evidence type="ECO:0000313" key="2">
    <source>
        <dbReference type="EMBL" id="CAG6465353.1"/>
    </source>
</evidence>
<protein>
    <submittedName>
        <fullName evidence="2">(northern house mosquito) hypothetical protein</fullName>
    </submittedName>
</protein>
<proteinExistence type="predicted"/>
<name>A0A8D8AXP4_CULPI</name>
<feature type="region of interest" description="Disordered" evidence="1">
    <location>
        <begin position="1"/>
        <end position="29"/>
    </location>
</feature>
<organism evidence="2">
    <name type="scientific">Culex pipiens</name>
    <name type="common">House mosquito</name>
    <dbReference type="NCBI Taxonomy" id="7175"/>
    <lineage>
        <taxon>Eukaryota</taxon>
        <taxon>Metazoa</taxon>
        <taxon>Ecdysozoa</taxon>
        <taxon>Arthropoda</taxon>
        <taxon>Hexapoda</taxon>
        <taxon>Insecta</taxon>
        <taxon>Pterygota</taxon>
        <taxon>Neoptera</taxon>
        <taxon>Endopterygota</taxon>
        <taxon>Diptera</taxon>
        <taxon>Nematocera</taxon>
        <taxon>Culicoidea</taxon>
        <taxon>Culicidae</taxon>
        <taxon>Culicinae</taxon>
        <taxon>Culicini</taxon>
        <taxon>Culex</taxon>
        <taxon>Culex</taxon>
    </lineage>
</organism>
<accession>A0A8D8AXP4</accession>
<feature type="compositionally biased region" description="Polar residues" evidence="1">
    <location>
        <begin position="1"/>
        <end position="10"/>
    </location>
</feature>
<dbReference type="AlphaFoldDB" id="A0A8D8AXP4"/>
<sequence>MSSSAASEIKTNPIKRGRSDDDSDDGTRQPMTLADLLAAMTEQFKLTQERIQAVNTSITEKIDSVKTELNDKLCAVSRDIANFKEECAVKFAVNNGAIRTLNERVDEVSQEIGALENRNELIVSGVPYLPTENLADYFKAMWDKVGLNETPLPTVDIRRLNSSRTGEKDGLILLQFALRNHRNDFYSGYLRKFNLQLSHLGIDSSRRFYVNENLTVEARKIKGAALRLKKAGKLAGVFTKHGVVFVKRPDNQQAEAVLTEGQLAGFM</sequence>
<dbReference type="EMBL" id="HBUE01053189">
    <property type="protein sequence ID" value="CAG6465353.1"/>
    <property type="molecule type" value="Transcribed_RNA"/>
</dbReference>
<evidence type="ECO:0000256" key="1">
    <source>
        <dbReference type="SAM" id="MobiDB-lite"/>
    </source>
</evidence>
<reference evidence="2" key="1">
    <citation type="submission" date="2021-05" db="EMBL/GenBank/DDBJ databases">
        <authorList>
            <person name="Alioto T."/>
            <person name="Alioto T."/>
            <person name="Gomez Garrido J."/>
        </authorList>
    </citation>
    <scope>NUCLEOTIDE SEQUENCE</scope>
</reference>